<sequence>MSDIPSLADQPITLEQLLQMYLELTPSSEEVEDYLNQFSEVSKLTSAEQFERWLETNDDDYDSFMERIRIIISMKKFCSHIDKHKHIKAKFEARKHQFDYFVLSRLIFTDRVEAQLACEQIKDQPRSFQSLFQTYAMSDQVQSKGWKEAFIRADLPNEIQPLLIVQPRSSASYLFNHLIGQPLKVNQGWCLIYIHHFVPAC</sequence>
<proteinExistence type="predicted"/>
<dbReference type="InterPro" id="IPR027304">
    <property type="entry name" value="Trigger_fact/SurA_dom_sf"/>
</dbReference>
<dbReference type="RefSeq" id="WP_316436883.1">
    <property type="nucleotide sequence ID" value="NZ_CP053587.1"/>
</dbReference>
<protein>
    <submittedName>
        <fullName evidence="1">Uncharacterized protein</fullName>
    </submittedName>
</protein>
<dbReference type="AlphaFoldDB" id="A0AA96WKS7"/>
<name>A0AA96WKS7_9CYAN</name>
<dbReference type="SUPFAM" id="SSF109998">
    <property type="entry name" value="Triger factor/SurA peptide-binding domain-like"/>
    <property type="match status" value="1"/>
</dbReference>
<gene>
    <name evidence="1" type="ORF">HJG54_30540</name>
</gene>
<accession>A0AA96WKS7</accession>
<organism evidence="1">
    <name type="scientific">Leptolyngbya sp. NK1-12</name>
    <dbReference type="NCBI Taxonomy" id="2547451"/>
    <lineage>
        <taxon>Bacteria</taxon>
        <taxon>Bacillati</taxon>
        <taxon>Cyanobacteriota</taxon>
        <taxon>Cyanophyceae</taxon>
        <taxon>Leptolyngbyales</taxon>
        <taxon>Leptolyngbyaceae</taxon>
        <taxon>Leptolyngbya group</taxon>
        <taxon>Leptolyngbya</taxon>
    </lineage>
</organism>
<reference evidence="1" key="1">
    <citation type="submission" date="2020-05" db="EMBL/GenBank/DDBJ databases">
        <authorList>
            <person name="Zhu T."/>
            <person name="Keshari N."/>
            <person name="Lu X."/>
        </authorList>
    </citation>
    <scope>NUCLEOTIDE SEQUENCE</scope>
    <source>
        <strain evidence="1">NK1-12</strain>
    </source>
</reference>
<dbReference type="EMBL" id="CP053587">
    <property type="protein sequence ID" value="WNZ27238.1"/>
    <property type="molecule type" value="Genomic_DNA"/>
</dbReference>
<evidence type="ECO:0000313" key="1">
    <source>
        <dbReference type="EMBL" id="WNZ27238.1"/>
    </source>
</evidence>